<evidence type="ECO:0000313" key="3">
    <source>
        <dbReference type="Proteomes" id="UP000477311"/>
    </source>
</evidence>
<dbReference type="RefSeq" id="WP_165107415.1">
    <property type="nucleotide sequence ID" value="NZ_JAAKYA010000053.1"/>
</dbReference>
<feature type="transmembrane region" description="Helical" evidence="1">
    <location>
        <begin position="354"/>
        <end position="374"/>
    </location>
</feature>
<reference evidence="2 3" key="1">
    <citation type="submission" date="2020-02" db="EMBL/GenBank/DDBJ databases">
        <title>Draft genome sequence of Limisphaera ngatamarikiensis NGM72.4T, a thermophilic Verrucomicrobia grouped in subdivision 3.</title>
        <authorList>
            <person name="Carere C.R."/>
            <person name="Steen J."/>
            <person name="Hugenholtz P."/>
            <person name="Stott M.B."/>
        </authorList>
    </citation>
    <scope>NUCLEOTIDE SEQUENCE [LARGE SCALE GENOMIC DNA]</scope>
    <source>
        <strain evidence="2 3">NGM72.4</strain>
    </source>
</reference>
<keyword evidence="1" id="KW-0472">Membrane</keyword>
<gene>
    <name evidence="2" type="ORF">G4L39_08380</name>
</gene>
<sequence length="499" mass="56114">MKTTWNRFWTRYGRAWPTDWATWWEARRGTPRRLVGLSLEGGQLEAAVVERTNGTLAVTQTTRTSLALDPLTAEPELVGRELRQHLDAAGIRTRLCVLDLPLEHVLALALPLPDLPPEDQESLMLLEAERTFPHALDELRVATARFPVTGGGWHGMVLAISRERAERYEAALQAAQLRLCSVAPGLCALDPATTDAESGWIALRPVGDRIQMQICAGGALLILRTVEGVFEWEGPTRTLVTEELWREIRLSLNQLPPELQTRVQRLRVWGRTETATELAEKLAGYLGPRGFQVDQERSMPRQLWGLQVPEGLTPSVAVALAARTLAGQPALFEFLPPRTTAWQRLRTRLASRRLATAGLVLGGLFGLIGTAFLVQQVQLWYWGSHWQRMEARVRELETIQSRIRQYRPWFDESFRSLTVLKRLTEAFPEEGSVSAKTVEIRDNGRVVCTGTARDQAALLRALDRLRAFPEVRNVQVEQMRGNAPMQFTFNLQWGEGTGS</sequence>
<evidence type="ECO:0000313" key="2">
    <source>
        <dbReference type="EMBL" id="NGO39414.1"/>
    </source>
</evidence>
<protein>
    <recommendedName>
        <fullName evidence="4">PilN domain-containing protein</fullName>
    </recommendedName>
</protein>
<organism evidence="2 3">
    <name type="scientific">Limisphaera ngatamarikiensis</name>
    <dbReference type="NCBI Taxonomy" id="1324935"/>
    <lineage>
        <taxon>Bacteria</taxon>
        <taxon>Pseudomonadati</taxon>
        <taxon>Verrucomicrobiota</taxon>
        <taxon>Verrucomicrobiia</taxon>
        <taxon>Limisphaerales</taxon>
        <taxon>Limisphaeraceae</taxon>
        <taxon>Limisphaera</taxon>
    </lineage>
</organism>
<evidence type="ECO:0000256" key="1">
    <source>
        <dbReference type="SAM" id="Phobius"/>
    </source>
</evidence>
<evidence type="ECO:0008006" key="4">
    <source>
        <dbReference type="Google" id="ProtNLM"/>
    </source>
</evidence>
<dbReference type="SUPFAM" id="SSF53067">
    <property type="entry name" value="Actin-like ATPase domain"/>
    <property type="match status" value="1"/>
</dbReference>
<keyword evidence="1" id="KW-1133">Transmembrane helix</keyword>
<comment type="caution">
    <text evidence="2">The sequence shown here is derived from an EMBL/GenBank/DDBJ whole genome shotgun (WGS) entry which is preliminary data.</text>
</comment>
<keyword evidence="3" id="KW-1185">Reference proteome</keyword>
<dbReference type="InterPro" id="IPR043129">
    <property type="entry name" value="ATPase_NBD"/>
</dbReference>
<proteinExistence type="predicted"/>
<dbReference type="AlphaFoldDB" id="A0A6M1RVN0"/>
<accession>A0A6M1RVN0</accession>
<keyword evidence="1" id="KW-0812">Transmembrane</keyword>
<name>A0A6M1RVN0_9BACT</name>
<dbReference type="Proteomes" id="UP000477311">
    <property type="component" value="Unassembled WGS sequence"/>
</dbReference>
<dbReference type="EMBL" id="JAAKYA010000053">
    <property type="protein sequence ID" value="NGO39414.1"/>
    <property type="molecule type" value="Genomic_DNA"/>
</dbReference>